<protein>
    <submittedName>
        <fullName evidence="1">Uncharacterized protein</fullName>
    </submittedName>
</protein>
<dbReference type="AlphaFoldDB" id="A0A392S271"/>
<comment type="caution">
    <text evidence="1">The sequence shown here is derived from an EMBL/GenBank/DDBJ whole genome shotgun (WGS) entry which is preliminary data.</text>
</comment>
<reference evidence="1 2" key="1">
    <citation type="journal article" date="2018" name="Front. Plant Sci.">
        <title>Red Clover (Trifolium pratense) and Zigzag Clover (T. medium) - A Picture of Genomic Similarities and Differences.</title>
        <authorList>
            <person name="Dluhosova J."/>
            <person name="Istvanek J."/>
            <person name="Nedelnik J."/>
            <person name="Repkova J."/>
        </authorList>
    </citation>
    <scope>NUCLEOTIDE SEQUENCE [LARGE SCALE GENOMIC DNA]</scope>
    <source>
        <strain evidence="2">cv. 10/8</strain>
        <tissue evidence="1">Leaf</tissue>
    </source>
</reference>
<proteinExistence type="predicted"/>
<evidence type="ECO:0000313" key="1">
    <source>
        <dbReference type="EMBL" id="MCI41975.1"/>
    </source>
</evidence>
<accession>A0A392S271</accession>
<dbReference type="EMBL" id="LXQA010298638">
    <property type="protein sequence ID" value="MCI41975.1"/>
    <property type="molecule type" value="Genomic_DNA"/>
</dbReference>
<name>A0A392S271_9FABA</name>
<keyword evidence="2" id="KW-1185">Reference proteome</keyword>
<evidence type="ECO:0000313" key="2">
    <source>
        <dbReference type="Proteomes" id="UP000265520"/>
    </source>
</evidence>
<feature type="non-terminal residue" evidence="1">
    <location>
        <position position="60"/>
    </location>
</feature>
<organism evidence="1 2">
    <name type="scientific">Trifolium medium</name>
    <dbReference type="NCBI Taxonomy" id="97028"/>
    <lineage>
        <taxon>Eukaryota</taxon>
        <taxon>Viridiplantae</taxon>
        <taxon>Streptophyta</taxon>
        <taxon>Embryophyta</taxon>
        <taxon>Tracheophyta</taxon>
        <taxon>Spermatophyta</taxon>
        <taxon>Magnoliopsida</taxon>
        <taxon>eudicotyledons</taxon>
        <taxon>Gunneridae</taxon>
        <taxon>Pentapetalae</taxon>
        <taxon>rosids</taxon>
        <taxon>fabids</taxon>
        <taxon>Fabales</taxon>
        <taxon>Fabaceae</taxon>
        <taxon>Papilionoideae</taxon>
        <taxon>50 kb inversion clade</taxon>
        <taxon>NPAAA clade</taxon>
        <taxon>Hologalegina</taxon>
        <taxon>IRL clade</taxon>
        <taxon>Trifolieae</taxon>
        <taxon>Trifolium</taxon>
    </lineage>
</organism>
<dbReference type="Proteomes" id="UP000265520">
    <property type="component" value="Unassembled WGS sequence"/>
</dbReference>
<sequence length="60" mass="6773">MKVEQIGEQTPKTTTKTPAPIWTKLVRRAIAAHCTTTKPEYIVEERFGLKDGGFGKNLER</sequence>